<reference evidence="8" key="1">
    <citation type="journal article" date="2014" name="Nature">
        <title>Elephant shark genome provides unique insights into gnathostome evolution.</title>
        <authorList>
            <consortium name="International Elephant Shark Genome Sequencing Consortium"/>
            <person name="Venkatesh B."/>
            <person name="Lee A.P."/>
            <person name="Ravi V."/>
            <person name="Maurya A.K."/>
            <person name="Lian M.M."/>
            <person name="Swann J.B."/>
            <person name="Ohta Y."/>
            <person name="Flajnik M.F."/>
            <person name="Sutoh Y."/>
            <person name="Kasahara M."/>
            <person name="Hoon S."/>
            <person name="Gangu V."/>
            <person name="Roy S.W."/>
            <person name="Irimia M."/>
            <person name="Korzh V."/>
            <person name="Kondrychyn I."/>
            <person name="Lim Z.W."/>
            <person name="Tay B.H."/>
            <person name="Tohari S."/>
            <person name="Kong K.W."/>
            <person name="Ho S."/>
            <person name="Lorente-Galdos B."/>
            <person name="Quilez J."/>
            <person name="Marques-Bonet T."/>
            <person name="Raney B.J."/>
            <person name="Ingham P.W."/>
            <person name="Tay A."/>
            <person name="Hillier L.W."/>
            <person name="Minx P."/>
            <person name="Boehm T."/>
            <person name="Wilson R.K."/>
            <person name="Brenner S."/>
            <person name="Warren W.C."/>
        </authorList>
    </citation>
    <scope>NUCLEOTIDE SEQUENCE</scope>
    <source>
        <tissue evidence="8">Spleen</tissue>
    </source>
</reference>
<dbReference type="PANTHER" id="PTHR11949">
    <property type="entry name" value="INTERFERON REGULATORY FACTOR"/>
    <property type="match status" value="1"/>
</dbReference>
<keyword evidence="4" id="KW-0010">Activator</keyword>
<evidence type="ECO:0000256" key="1">
    <source>
        <dbReference type="ARBA" id="ARBA00004123"/>
    </source>
</evidence>
<evidence type="ECO:0000313" key="8">
    <source>
        <dbReference type="EMBL" id="AFO98437.1"/>
    </source>
</evidence>
<dbReference type="Gene3D" id="1.10.10.10">
    <property type="entry name" value="Winged helix-like DNA-binding domain superfamily/Winged helix DNA-binding domain"/>
    <property type="match status" value="1"/>
</dbReference>
<dbReference type="PRINTS" id="PR00267">
    <property type="entry name" value="INTFRNREGFCT"/>
</dbReference>
<proteinExistence type="evidence at transcript level"/>
<dbReference type="CDD" id="cd00103">
    <property type="entry name" value="IRF"/>
    <property type="match status" value="1"/>
</dbReference>
<dbReference type="GO" id="GO:0002376">
    <property type="term" value="P:immune system process"/>
    <property type="evidence" value="ECO:0007669"/>
    <property type="project" value="TreeGrafter"/>
</dbReference>
<dbReference type="Pfam" id="PF00605">
    <property type="entry name" value="IRF"/>
    <property type="match status" value="1"/>
</dbReference>
<name>V9KKA4_CALMI</name>
<dbReference type="Gene3D" id="2.60.200.10">
    <property type="match status" value="1"/>
</dbReference>
<dbReference type="InterPro" id="IPR019471">
    <property type="entry name" value="Interferon_reg_factor-3"/>
</dbReference>
<dbReference type="SUPFAM" id="SSF49879">
    <property type="entry name" value="SMAD/FHA domain"/>
    <property type="match status" value="1"/>
</dbReference>
<dbReference type="InterPro" id="IPR017855">
    <property type="entry name" value="SMAD-like_dom_sf"/>
</dbReference>
<dbReference type="SMART" id="SM00348">
    <property type="entry name" value="IRF"/>
    <property type="match status" value="1"/>
</dbReference>
<dbReference type="SUPFAM" id="SSF46785">
    <property type="entry name" value="Winged helix' DNA-binding domain"/>
    <property type="match status" value="1"/>
</dbReference>
<dbReference type="InterPro" id="IPR036388">
    <property type="entry name" value="WH-like_DNA-bd_sf"/>
</dbReference>
<evidence type="ECO:0000256" key="4">
    <source>
        <dbReference type="ARBA" id="ARBA00023159"/>
    </source>
</evidence>
<dbReference type="InterPro" id="IPR036390">
    <property type="entry name" value="WH_DNA-bd_sf"/>
</dbReference>
<keyword evidence="2" id="KW-0805">Transcription regulation</keyword>
<dbReference type="PROSITE" id="PS51507">
    <property type="entry name" value="IRF_2"/>
    <property type="match status" value="1"/>
</dbReference>
<dbReference type="InterPro" id="IPR008984">
    <property type="entry name" value="SMAD_FHA_dom_sf"/>
</dbReference>
<sequence>MGTASLDTTQHNVGLQFGSRAMGRTRMNHPKPQIRTWLIEQIDSAKYNGLRWLDHPDCTKFRISWKHASRQDLQEDDYSIFKGWAIISGKYTEGDMTDPPKWKTNFRCALNSISSFQLLDDKSKESSDPHKVFLIKDHNPNLSKKPQLNESVEEEDDLELRMSPETDFSYFTQLAFPHPQEHLDEMLTTMTLSDNPGENQWEASHPVYLPNLYPYKPLMMEQFNNSLNIPYHEELRISPAQVVPNGLLWESMQPSVLPELAHYAQEVPVAYETPQLPLNVPPLVAADGPAAELQHCHSIRNSLGVTVYYRGKAVLQRTVKTGFRLLQNVQDTTCGHLEQIAFPSTESISDQKQKEFTDCLLSNVEGGLTLELRGQHIYAKRTGKCQVFWSLTEVNESQESQKLMREKETRLFSLSDFLMEIKEFTEHRRGTPRCSIYLCLGQYFPVRNPAKMLVLIKVVPKICSTLIELAQQGGASSLNSDNVNLQISNNSNDNFWAIVRELESSMEVDSACEPSTVITHSTQPYPNEFNYSEF</sequence>
<evidence type="ECO:0000256" key="2">
    <source>
        <dbReference type="ARBA" id="ARBA00023015"/>
    </source>
</evidence>
<dbReference type="AlphaFoldDB" id="V9KKA4"/>
<keyword evidence="6" id="KW-0539">Nucleus</keyword>
<dbReference type="GO" id="GO:0045944">
    <property type="term" value="P:positive regulation of transcription by RNA polymerase II"/>
    <property type="evidence" value="ECO:0007669"/>
    <property type="project" value="UniProtKB-ARBA"/>
</dbReference>
<evidence type="ECO:0000256" key="3">
    <source>
        <dbReference type="ARBA" id="ARBA00023125"/>
    </source>
</evidence>
<dbReference type="GO" id="GO:0005634">
    <property type="term" value="C:nucleus"/>
    <property type="evidence" value="ECO:0007669"/>
    <property type="project" value="UniProtKB-SubCell"/>
</dbReference>
<keyword evidence="5" id="KW-0804">Transcription</keyword>
<dbReference type="GO" id="GO:0000981">
    <property type="term" value="F:DNA-binding transcription factor activity, RNA polymerase II-specific"/>
    <property type="evidence" value="ECO:0007669"/>
    <property type="project" value="TreeGrafter"/>
</dbReference>
<evidence type="ECO:0000259" key="7">
    <source>
        <dbReference type="PROSITE" id="PS51507"/>
    </source>
</evidence>
<accession>V9KKA4</accession>
<evidence type="ECO:0000256" key="5">
    <source>
        <dbReference type="ARBA" id="ARBA00023163"/>
    </source>
</evidence>
<evidence type="ECO:0000256" key="6">
    <source>
        <dbReference type="ARBA" id="ARBA00023242"/>
    </source>
</evidence>
<feature type="domain" description="IRF tryptophan pentad repeat" evidence="7">
    <location>
        <begin position="31"/>
        <end position="137"/>
    </location>
</feature>
<dbReference type="Pfam" id="PF10401">
    <property type="entry name" value="IRF-3"/>
    <property type="match status" value="1"/>
</dbReference>
<dbReference type="FunFam" id="1.10.10.10:FF:000041">
    <property type="entry name" value="Interferon regulatory factor 4"/>
    <property type="match status" value="1"/>
</dbReference>
<protein>
    <submittedName>
        <fullName evidence="8">Interferon regulatory factor 7B</fullName>
    </submittedName>
</protein>
<dbReference type="InterPro" id="IPR001346">
    <property type="entry name" value="Interferon_reg_fact_DNA-bd_dom"/>
</dbReference>
<keyword evidence="3" id="KW-0238">DNA-binding</keyword>
<dbReference type="EMBL" id="JW865920">
    <property type="protein sequence ID" value="AFO98437.1"/>
    <property type="molecule type" value="mRNA"/>
</dbReference>
<comment type="subcellular location">
    <subcellularLocation>
        <location evidence="1">Nucleus</location>
    </subcellularLocation>
</comment>
<dbReference type="PANTHER" id="PTHR11949:SF2">
    <property type="entry name" value="INTERFERON REGULATORY FACTOR 7"/>
    <property type="match status" value="1"/>
</dbReference>
<dbReference type="GO" id="GO:0000978">
    <property type="term" value="F:RNA polymerase II cis-regulatory region sequence-specific DNA binding"/>
    <property type="evidence" value="ECO:0007669"/>
    <property type="project" value="TreeGrafter"/>
</dbReference>
<dbReference type="SMART" id="SM01243">
    <property type="entry name" value="IRF-3"/>
    <property type="match status" value="1"/>
</dbReference>
<organism evidence="8">
    <name type="scientific">Callorhinchus milii</name>
    <name type="common">Ghost shark</name>
    <dbReference type="NCBI Taxonomy" id="7868"/>
    <lineage>
        <taxon>Eukaryota</taxon>
        <taxon>Metazoa</taxon>
        <taxon>Chordata</taxon>
        <taxon>Craniata</taxon>
        <taxon>Vertebrata</taxon>
        <taxon>Chondrichthyes</taxon>
        <taxon>Holocephali</taxon>
        <taxon>Chimaeriformes</taxon>
        <taxon>Callorhinchidae</taxon>
        <taxon>Callorhinchus</taxon>
    </lineage>
</organism>